<reference evidence="1" key="1">
    <citation type="journal article" date="2023" name="G3 (Bethesda)">
        <title>A reference genome for the long-term kleptoplast-retaining sea slug Elysia crispata morphotype clarki.</title>
        <authorList>
            <person name="Eastman K.E."/>
            <person name="Pendleton A.L."/>
            <person name="Shaikh M.A."/>
            <person name="Suttiyut T."/>
            <person name="Ogas R."/>
            <person name="Tomko P."/>
            <person name="Gavelis G."/>
            <person name="Widhalm J.R."/>
            <person name="Wisecaver J.H."/>
        </authorList>
    </citation>
    <scope>NUCLEOTIDE SEQUENCE</scope>
    <source>
        <strain evidence="1">ECLA1</strain>
    </source>
</reference>
<dbReference type="Proteomes" id="UP001283361">
    <property type="component" value="Unassembled WGS sequence"/>
</dbReference>
<name>A0AAE1D886_9GAST</name>
<sequence length="97" mass="10816">MTSAERKSEKKVILEGSQSNNFRCSSSLCRVSRASSIQTAVLRLQKLYGCAPGTARGLEDIEDSISFEKGLASCYQTPDRQLTTLQLLMLMLTQRIR</sequence>
<comment type="caution">
    <text evidence="1">The sequence shown here is derived from an EMBL/GenBank/DDBJ whole genome shotgun (WGS) entry which is preliminary data.</text>
</comment>
<evidence type="ECO:0000313" key="2">
    <source>
        <dbReference type="Proteomes" id="UP001283361"/>
    </source>
</evidence>
<dbReference type="EMBL" id="JAWDGP010004927">
    <property type="protein sequence ID" value="KAK3761129.1"/>
    <property type="molecule type" value="Genomic_DNA"/>
</dbReference>
<dbReference type="AlphaFoldDB" id="A0AAE1D886"/>
<organism evidence="1 2">
    <name type="scientific">Elysia crispata</name>
    <name type="common">lettuce slug</name>
    <dbReference type="NCBI Taxonomy" id="231223"/>
    <lineage>
        <taxon>Eukaryota</taxon>
        <taxon>Metazoa</taxon>
        <taxon>Spiralia</taxon>
        <taxon>Lophotrochozoa</taxon>
        <taxon>Mollusca</taxon>
        <taxon>Gastropoda</taxon>
        <taxon>Heterobranchia</taxon>
        <taxon>Euthyneura</taxon>
        <taxon>Panpulmonata</taxon>
        <taxon>Sacoglossa</taxon>
        <taxon>Placobranchoidea</taxon>
        <taxon>Plakobranchidae</taxon>
        <taxon>Elysia</taxon>
    </lineage>
</organism>
<protein>
    <submittedName>
        <fullName evidence="1">Uncharacterized protein</fullName>
    </submittedName>
</protein>
<evidence type="ECO:0000313" key="1">
    <source>
        <dbReference type="EMBL" id="KAK3761129.1"/>
    </source>
</evidence>
<gene>
    <name evidence="1" type="ORF">RRG08_022533</name>
</gene>
<proteinExistence type="predicted"/>
<keyword evidence="2" id="KW-1185">Reference proteome</keyword>
<accession>A0AAE1D886</accession>